<sequence length="255" mass="29583">MNATIDIFLPKVLISSLDTVESMKQKIANTVVNMGIGTIDLFDLNFSKKHMNHYGFITILLSNTDAARRFVRDMENRGFAKLTDKDHYWRVCRYIALEKRRTLDTAFIQEECECEEEDDEEEEEVPDWEEPNEDTPYEYGFTHSVADADAFESSIFDSQILDLLSDDEEINFVFEPSLDISPPLDVPNCDYTIYTNWRHADNLLNPIMASHIFPNITLLDVVDDKSWTPMPIPNLLIGVNCMYETSPSQKWMDWL</sequence>
<organism evidence="1">
    <name type="scientific">viral metagenome</name>
    <dbReference type="NCBI Taxonomy" id="1070528"/>
    <lineage>
        <taxon>unclassified sequences</taxon>
        <taxon>metagenomes</taxon>
        <taxon>organismal metagenomes</taxon>
    </lineage>
</organism>
<proteinExistence type="predicted"/>
<protein>
    <submittedName>
        <fullName evidence="1">Uncharacterized protein</fullName>
    </submittedName>
</protein>
<reference evidence="1" key="1">
    <citation type="journal article" date="2020" name="Nature">
        <title>Giant virus diversity and host interactions through global metagenomics.</title>
        <authorList>
            <person name="Schulz F."/>
            <person name="Roux S."/>
            <person name="Paez-Espino D."/>
            <person name="Jungbluth S."/>
            <person name="Walsh D.A."/>
            <person name="Denef V.J."/>
            <person name="McMahon K.D."/>
            <person name="Konstantinidis K.T."/>
            <person name="Eloe-Fadrosh E.A."/>
            <person name="Kyrpides N.C."/>
            <person name="Woyke T."/>
        </authorList>
    </citation>
    <scope>NUCLEOTIDE SEQUENCE</scope>
    <source>
        <strain evidence="1">GVMAG-M-3300010157-4</strain>
    </source>
</reference>
<dbReference type="EMBL" id="MN739083">
    <property type="protein sequence ID" value="QHS87617.1"/>
    <property type="molecule type" value="Genomic_DNA"/>
</dbReference>
<name>A0A6C0B5X8_9ZZZZ</name>
<accession>A0A6C0B5X8</accession>
<evidence type="ECO:0000313" key="1">
    <source>
        <dbReference type="EMBL" id="QHS87617.1"/>
    </source>
</evidence>
<dbReference type="AlphaFoldDB" id="A0A6C0B5X8"/>